<evidence type="ECO:0000313" key="2">
    <source>
        <dbReference type="EMBL" id="MBS8263904.1"/>
    </source>
</evidence>
<accession>A0A944GVU6</accession>
<organism evidence="2 3">
    <name type="scientific">Mesobacillus boroniphilus</name>
    <dbReference type="NCBI Taxonomy" id="308892"/>
    <lineage>
        <taxon>Bacteria</taxon>
        <taxon>Bacillati</taxon>
        <taxon>Bacillota</taxon>
        <taxon>Bacilli</taxon>
        <taxon>Bacillales</taxon>
        <taxon>Bacillaceae</taxon>
        <taxon>Mesobacillus</taxon>
    </lineage>
</organism>
<evidence type="ECO:0000313" key="3">
    <source>
        <dbReference type="Proteomes" id="UP000761411"/>
    </source>
</evidence>
<sequence>MKKKLFALACSLLLLGTPFAEANSASPQSKAANDWLSALADSHSLEGDVVVSGKVLQKGRQKPAAGAIVHLQAWPSAEMLAALEEGESFELTPLAKTVTRPDGSFKLIVDPKVNMDRLRSANGNIDVDVVAMTKTGIVTNSFSIVQVEEARENAFSVAQVDRKTGKVKKPMYVDLEINNPSRTKLAGTEFEDRKEDSAQSEAEAGEYAAVFNEIQATSIPAECNRNWPGSVKYIKDLGPQTVTVGTIHTATSGKNMKFTYTTSAESSLGVGFSWSGSYGTYSSGGELSKSRSQSVGWGEYKAATSLYLNTQYSYAKYCITQPMDGTLIHFYEARPVQHLLSATTQTATLPSSTSYCRPWSSNTSGEKSTTTATKWTNGVSIKPVIGIDLSARTGYATNAKVNWTFVSAGRLCGVNGYPENSPGRLVMRAP</sequence>
<comment type="caution">
    <text evidence="2">The sequence shown here is derived from an EMBL/GenBank/DDBJ whole genome shotgun (WGS) entry which is preliminary data.</text>
</comment>
<feature type="chain" id="PRO_5037405234" evidence="1">
    <location>
        <begin position="23"/>
        <end position="430"/>
    </location>
</feature>
<dbReference type="EMBL" id="QTKX01000001">
    <property type="protein sequence ID" value="MBS8263904.1"/>
    <property type="molecule type" value="Genomic_DNA"/>
</dbReference>
<gene>
    <name evidence="2" type="ORF">DYI25_05565</name>
</gene>
<dbReference type="AlphaFoldDB" id="A0A944GVU6"/>
<feature type="signal peptide" evidence="1">
    <location>
        <begin position="1"/>
        <end position="22"/>
    </location>
</feature>
<evidence type="ECO:0000256" key="1">
    <source>
        <dbReference type="SAM" id="SignalP"/>
    </source>
</evidence>
<keyword evidence="3" id="KW-1185">Reference proteome</keyword>
<keyword evidence="1" id="KW-0732">Signal</keyword>
<dbReference type="Proteomes" id="UP000761411">
    <property type="component" value="Unassembled WGS sequence"/>
</dbReference>
<proteinExistence type="predicted"/>
<name>A0A944GVU6_9BACI</name>
<dbReference type="RefSeq" id="WP_213367430.1">
    <property type="nucleotide sequence ID" value="NZ_QTKX01000001.1"/>
</dbReference>
<reference evidence="2 3" key="1">
    <citation type="journal article" date="2021" name="Microorganisms">
        <title>Bacterial Dimethylsulfoniopropionate Biosynthesis in the East China Sea.</title>
        <authorList>
            <person name="Liu J."/>
            <person name="Zhang Y."/>
            <person name="Liu J."/>
            <person name="Zhong H."/>
            <person name="Williams B.T."/>
            <person name="Zheng Y."/>
            <person name="Curson A.R.J."/>
            <person name="Sun C."/>
            <person name="Sun H."/>
            <person name="Song D."/>
            <person name="Wagner Mackenzie B."/>
            <person name="Bermejo Martinez A."/>
            <person name="Todd J.D."/>
            <person name="Zhang X.H."/>
        </authorList>
    </citation>
    <scope>NUCLEOTIDE SEQUENCE [LARGE SCALE GENOMIC DNA]</scope>
    <source>
        <strain evidence="2 3">ESS08</strain>
    </source>
</reference>
<protein>
    <submittedName>
        <fullName evidence="2">Uncharacterized protein</fullName>
    </submittedName>
</protein>